<organism evidence="10 11">
    <name type="scientific">Coniophora puteana (strain RWD-64-598)</name>
    <name type="common">Brown rot fungus</name>
    <dbReference type="NCBI Taxonomy" id="741705"/>
    <lineage>
        <taxon>Eukaryota</taxon>
        <taxon>Fungi</taxon>
        <taxon>Dikarya</taxon>
        <taxon>Basidiomycota</taxon>
        <taxon>Agaricomycotina</taxon>
        <taxon>Agaricomycetes</taxon>
        <taxon>Agaricomycetidae</taxon>
        <taxon>Boletales</taxon>
        <taxon>Coniophorineae</taxon>
        <taxon>Coniophoraceae</taxon>
        <taxon>Coniophora</taxon>
    </lineage>
</organism>
<evidence type="ECO:0000256" key="4">
    <source>
        <dbReference type="ARBA" id="ARBA00016056"/>
    </source>
</evidence>
<keyword evidence="7" id="KW-0445">Lipid transport</keyword>
<dbReference type="FunFam" id="2.70.220.10:FF:000004">
    <property type="entry name" value="Related to phosphatidylglycerol/phosphatidylinositol transfer protein"/>
    <property type="match status" value="1"/>
</dbReference>
<evidence type="ECO:0000256" key="3">
    <source>
        <dbReference type="ARBA" id="ARBA00011245"/>
    </source>
</evidence>
<evidence type="ECO:0000256" key="6">
    <source>
        <dbReference type="ARBA" id="ARBA00022729"/>
    </source>
</evidence>
<dbReference type="SUPFAM" id="SSF81296">
    <property type="entry name" value="E set domains"/>
    <property type="match status" value="1"/>
</dbReference>
<dbReference type="GeneID" id="19199134"/>
<comment type="similarity">
    <text evidence="2">Belongs to the NPC2 family.</text>
</comment>
<evidence type="ECO:0000256" key="5">
    <source>
        <dbReference type="ARBA" id="ARBA00022448"/>
    </source>
</evidence>
<protein>
    <recommendedName>
        <fullName evidence="4">Phosphatidylglycerol/phosphatidylinositol transfer protein</fullName>
    </recommendedName>
</protein>
<dbReference type="PANTHER" id="PTHR11306:SF0">
    <property type="entry name" value="PHOSPHATIDYLGLYCEROL_PHOSPHATIDYLINOSITOL TRANSFER PROTEIN"/>
    <property type="match status" value="1"/>
</dbReference>
<dbReference type="InterPro" id="IPR039670">
    <property type="entry name" value="NPC2-like"/>
</dbReference>
<dbReference type="InterPro" id="IPR003172">
    <property type="entry name" value="ML_dom"/>
</dbReference>
<dbReference type="InterPro" id="IPR014756">
    <property type="entry name" value="Ig_E-set"/>
</dbReference>
<evidence type="ECO:0000256" key="8">
    <source>
        <dbReference type="SAM" id="SignalP"/>
    </source>
</evidence>
<dbReference type="EMBL" id="JH711573">
    <property type="protein sequence ID" value="EIW86641.1"/>
    <property type="molecule type" value="Genomic_DNA"/>
</dbReference>
<dbReference type="Gene3D" id="2.70.220.10">
    <property type="entry name" value="Ganglioside GM2 activator"/>
    <property type="match status" value="2"/>
</dbReference>
<evidence type="ECO:0000256" key="2">
    <source>
        <dbReference type="ARBA" id="ARBA00006370"/>
    </source>
</evidence>
<dbReference type="OMA" id="ASKYSYW"/>
<dbReference type="RefSeq" id="XP_007763388.1">
    <property type="nucleotide sequence ID" value="XM_007765198.1"/>
</dbReference>
<dbReference type="InterPro" id="IPR036846">
    <property type="entry name" value="GM2-AP_sf"/>
</dbReference>
<feature type="chain" id="PRO_5024383261" description="Phosphatidylglycerol/phosphatidylinositol transfer protein" evidence="8">
    <location>
        <begin position="20"/>
        <end position="172"/>
    </location>
</feature>
<feature type="signal peptide" evidence="8">
    <location>
        <begin position="1"/>
        <end position="19"/>
    </location>
</feature>
<feature type="domain" description="MD-2-related lipid-recognition" evidence="9">
    <location>
        <begin position="40"/>
        <end position="162"/>
    </location>
</feature>
<reference evidence="11" key="1">
    <citation type="journal article" date="2012" name="Science">
        <title>The Paleozoic origin of enzymatic lignin decomposition reconstructed from 31 fungal genomes.</title>
        <authorList>
            <person name="Floudas D."/>
            <person name="Binder M."/>
            <person name="Riley R."/>
            <person name="Barry K."/>
            <person name="Blanchette R.A."/>
            <person name="Henrissat B."/>
            <person name="Martinez A.T."/>
            <person name="Otillar R."/>
            <person name="Spatafora J.W."/>
            <person name="Yadav J.S."/>
            <person name="Aerts A."/>
            <person name="Benoit I."/>
            <person name="Boyd A."/>
            <person name="Carlson A."/>
            <person name="Copeland A."/>
            <person name="Coutinho P.M."/>
            <person name="de Vries R.P."/>
            <person name="Ferreira P."/>
            <person name="Findley K."/>
            <person name="Foster B."/>
            <person name="Gaskell J."/>
            <person name="Glotzer D."/>
            <person name="Gorecki P."/>
            <person name="Heitman J."/>
            <person name="Hesse C."/>
            <person name="Hori C."/>
            <person name="Igarashi K."/>
            <person name="Jurgens J.A."/>
            <person name="Kallen N."/>
            <person name="Kersten P."/>
            <person name="Kohler A."/>
            <person name="Kuees U."/>
            <person name="Kumar T.K.A."/>
            <person name="Kuo A."/>
            <person name="LaButti K."/>
            <person name="Larrondo L.F."/>
            <person name="Lindquist E."/>
            <person name="Ling A."/>
            <person name="Lombard V."/>
            <person name="Lucas S."/>
            <person name="Lundell T."/>
            <person name="Martin R."/>
            <person name="McLaughlin D.J."/>
            <person name="Morgenstern I."/>
            <person name="Morin E."/>
            <person name="Murat C."/>
            <person name="Nagy L.G."/>
            <person name="Nolan M."/>
            <person name="Ohm R.A."/>
            <person name="Patyshakuliyeva A."/>
            <person name="Rokas A."/>
            <person name="Ruiz-Duenas F.J."/>
            <person name="Sabat G."/>
            <person name="Salamov A."/>
            <person name="Samejima M."/>
            <person name="Schmutz J."/>
            <person name="Slot J.C."/>
            <person name="St John F."/>
            <person name="Stenlid J."/>
            <person name="Sun H."/>
            <person name="Sun S."/>
            <person name="Syed K."/>
            <person name="Tsang A."/>
            <person name="Wiebenga A."/>
            <person name="Young D."/>
            <person name="Pisabarro A."/>
            <person name="Eastwood D.C."/>
            <person name="Martin F."/>
            <person name="Cullen D."/>
            <person name="Grigoriev I.V."/>
            <person name="Hibbett D.S."/>
        </authorList>
    </citation>
    <scope>NUCLEOTIDE SEQUENCE [LARGE SCALE GENOMIC DNA]</scope>
    <source>
        <strain evidence="11">RWD-64-598 SS2</strain>
    </source>
</reference>
<dbReference type="KEGG" id="cput:CONPUDRAFT_115195"/>
<evidence type="ECO:0000259" key="9">
    <source>
        <dbReference type="SMART" id="SM00737"/>
    </source>
</evidence>
<dbReference type="OrthoDB" id="6409159at2759"/>
<evidence type="ECO:0000313" key="10">
    <source>
        <dbReference type="EMBL" id="EIW86641.1"/>
    </source>
</evidence>
<accession>A0A5M3N709</accession>
<dbReference type="Pfam" id="PF02221">
    <property type="entry name" value="E1_DerP2_DerF2"/>
    <property type="match status" value="1"/>
</dbReference>
<gene>
    <name evidence="10" type="ORF">CONPUDRAFT_115195</name>
</gene>
<dbReference type="AlphaFoldDB" id="A0A5M3N709"/>
<dbReference type="PANTHER" id="PTHR11306">
    <property type="entry name" value="NIEMANN PICK TYPE C2 PROTEIN NPC2-RELATED"/>
    <property type="match status" value="1"/>
</dbReference>
<evidence type="ECO:0000256" key="7">
    <source>
        <dbReference type="ARBA" id="ARBA00023055"/>
    </source>
</evidence>
<comment type="subunit">
    <text evidence="3">Monomer.</text>
</comment>
<dbReference type="GO" id="GO:0032934">
    <property type="term" value="F:sterol binding"/>
    <property type="evidence" value="ECO:0007669"/>
    <property type="project" value="InterPro"/>
</dbReference>
<name>A0A5M3N709_CONPW</name>
<comment type="function">
    <text evidence="1">Catalyzes the intermembrane transfer of phosphatidylglycerol and phosphatidylinositol.</text>
</comment>
<evidence type="ECO:0000313" key="11">
    <source>
        <dbReference type="Proteomes" id="UP000053558"/>
    </source>
</evidence>
<evidence type="ECO:0000256" key="1">
    <source>
        <dbReference type="ARBA" id="ARBA00002053"/>
    </source>
</evidence>
<sequence>MVRLAIGLIAASIAGFTLASPAIDQVTLNNGVHTMEGWDYKNCGLPEDAMNIESITVSPDPPQPGQDLTVNVVGSATRRIEEGAYADVTVKLGLIKLLSKRFDVCEEARSANVSVQCPVEEGKYTVSQTVALPKEIPRAKFVVQVRGYTADDDDMACLDLTVDFMKGFPRLW</sequence>
<keyword evidence="5" id="KW-0813">Transport</keyword>
<keyword evidence="11" id="KW-1185">Reference proteome</keyword>
<proteinExistence type="inferred from homology"/>
<dbReference type="Proteomes" id="UP000053558">
    <property type="component" value="Unassembled WGS sequence"/>
</dbReference>
<comment type="caution">
    <text evidence="10">The sequence shown here is derived from an EMBL/GenBank/DDBJ whole genome shotgun (WGS) entry which is preliminary data.</text>
</comment>
<dbReference type="InterPro" id="IPR033917">
    <property type="entry name" value="ML_PG-PI_TP"/>
</dbReference>
<keyword evidence="6 8" id="KW-0732">Signal</keyword>
<dbReference type="GO" id="GO:0032366">
    <property type="term" value="P:intracellular sterol transport"/>
    <property type="evidence" value="ECO:0007669"/>
    <property type="project" value="InterPro"/>
</dbReference>
<dbReference type="SMART" id="SM00737">
    <property type="entry name" value="ML"/>
    <property type="match status" value="1"/>
</dbReference>
<dbReference type="CDD" id="cd00917">
    <property type="entry name" value="PG-PI_TP"/>
    <property type="match status" value="1"/>
</dbReference>